<feature type="transmembrane region" description="Helical" evidence="5">
    <location>
        <begin position="6"/>
        <end position="39"/>
    </location>
</feature>
<evidence type="ECO:0000256" key="4">
    <source>
        <dbReference type="ARBA" id="ARBA00023136"/>
    </source>
</evidence>
<dbReference type="EMBL" id="PFPI01000038">
    <property type="protein sequence ID" value="PIZ92989.1"/>
    <property type="molecule type" value="Genomic_DNA"/>
</dbReference>
<organism evidence="7 8">
    <name type="scientific">Candidatus Magasanikbacteria bacterium CG_4_10_14_0_2_um_filter_41_31</name>
    <dbReference type="NCBI Taxonomy" id="1974639"/>
    <lineage>
        <taxon>Bacteria</taxon>
        <taxon>Candidatus Magasanikiibacteriota</taxon>
    </lineage>
</organism>
<feature type="transmembrane region" description="Helical" evidence="5">
    <location>
        <begin position="177"/>
        <end position="201"/>
    </location>
</feature>
<feature type="transmembrane region" description="Helical" evidence="5">
    <location>
        <begin position="46"/>
        <end position="67"/>
    </location>
</feature>
<evidence type="ECO:0000256" key="2">
    <source>
        <dbReference type="ARBA" id="ARBA00022692"/>
    </source>
</evidence>
<feature type="transmembrane region" description="Helical" evidence="5">
    <location>
        <begin position="147"/>
        <end position="165"/>
    </location>
</feature>
<dbReference type="GO" id="GO:0016020">
    <property type="term" value="C:membrane"/>
    <property type="evidence" value="ECO:0007669"/>
    <property type="project" value="UniProtKB-SubCell"/>
</dbReference>
<comment type="caution">
    <text evidence="7">The sequence shown here is derived from an EMBL/GenBank/DDBJ whole genome shotgun (WGS) entry which is preliminary data.</text>
</comment>
<keyword evidence="2 5" id="KW-0812">Transmembrane</keyword>
<feature type="transmembrane region" description="Helical" evidence="5">
    <location>
        <begin position="87"/>
        <end position="105"/>
    </location>
</feature>
<evidence type="ECO:0000313" key="7">
    <source>
        <dbReference type="EMBL" id="PIZ92989.1"/>
    </source>
</evidence>
<dbReference type="Proteomes" id="UP000230078">
    <property type="component" value="Unassembled WGS sequence"/>
</dbReference>
<dbReference type="AlphaFoldDB" id="A0A2M7V3E1"/>
<evidence type="ECO:0000259" key="6">
    <source>
        <dbReference type="Pfam" id="PF04932"/>
    </source>
</evidence>
<keyword evidence="3 5" id="KW-1133">Transmembrane helix</keyword>
<reference evidence="8" key="1">
    <citation type="submission" date="2017-09" db="EMBL/GenBank/DDBJ databases">
        <title>Depth-based differentiation of microbial function through sediment-hosted aquifers and enrichment of novel symbionts in the deep terrestrial subsurface.</title>
        <authorList>
            <person name="Probst A.J."/>
            <person name="Ladd B."/>
            <person name="Jarett J.K."/>
            <person name="Geller-Mcgrath D.E."/>
            <person name="Sieber C.M.K."/>
            <person name="Emerson J.B."/>
            <person name="Anantharaman K."/>
            <person name="Thomas B.C."/>
            <person name="Malmstrom R."/>
            <person name="Stieglmeier M."/>
            <person name="Klingl A."/>
            <person name="Woyke T."/>
            <person name="Ryan C.M."/>
            <person name="Banfield J.F."/>
        </authorList>
    </citation>
    <scope>NUCLEOTIDE SEQUENCE [LARGE SCALE GENOMIC DNA]</scope>
</reference>
<dbReference type="PANTHER" id="PTHR37422:SF13">
    <property type="entry name" value="LIPOPOLYSACCHARIDE BIOSYNTHESIS PROTEIN PA4999-RELATED"/>
    <property type="match status" value="1"/>
</dbReference>
<dbReference type="InterPro" id="IPR007016">
    <property type="entry name" value="O-antigen_ligase-rel_domated"/>
</dbReference>
<feature type="domain" description="O-antigen ligase-related" evidence="6">
    <location>
        <begin position="258"/>
        <end position="393"/>
    </location>
</feature>
<feature type="transmembrane region" description="Helical" evidence="5">
    <location>
        <begin position="385"/>
        <end position="404"/>
    </location>
</feature>
<proteinExistence type="predicted"/>
<feature type="transmembrane region" description="Helical" evidence="5">
    <location>
        <begin position="298"/>
        <end position="317"/>
    </location>
</feature>
<protein>
    <recommendedName>
        <fullName evidence="6">O-antigen ligase-related domain-containing protein</fullName>
    </recommendedName>
</protein>
<dbReference type="PANTHER" id="PTHR37422">
    <property type="entry name" value="TEICHURONIC ACID BIOSYNTHESIS PROTEIN TUAE"/>
    <property type="match status" value="1"/>
</dbReference>
<feature type="transmembrane region" description="Helical" evidence="5">
    <location>
        <begin position="117"/>
        <end position="135"/>
    </location>
</feature>
<dbReference type="InterPro" id="IPR051533">
    <property type="entry name" value="WaaL-like"/>
</dbReference>
<feature type="transmembrane region" description="Helical" evidence="5">
    <location>
        <begin position="249"/>
        <end position="266"/>
    </location>
</feature>
<evidence type="ECO:0000256" key="3">
    <source>
        <dbReference type="ARBA" id="ARBA00022989"/>
    </source>
</evidence>
<feature type="transmembrane region" description="Helical" evidence="5">
    <location>
        <begin position="441"/>
        <end position="459"/>
    </location>
</feature>
<comment type="subcellular location">
    <subcellularLocation>
        <location evidence="1">Membrane</location>
        <topology evidence="1">Multi-pass membrane protein</topology>
    </subcellularLocation>
</comment>
<evidence type="ECO:0000313" key="8">
    <source>
        <dbReference type="Proteomes" id="UP000230078"/>
    </source>
</evidence>
<keyword evidence="4 5" id="KW-0472">Membrane</keyword>
<feature type="transmembrane region" description="Helical" evidence="5">
    <location>
        <begin position="416"/>
        <end position="435"/>
    </location>
</feature>
<feature type="transmembrane region" description="Helical" evidence="5">
    <location>
        <begin position="221"/>
        <end position="242"/>
    </location>
</feature>
<sequence>MKAWHILLTIFFGIALLFVTIFVSPIILFAIVGVFLLVLLSYYLEWGMYVLVFLAPMMHWQFQLASFSSVLNKYPDILTFFAPMVDVWAVMVLVAYGIFLLRAWAHGDTIHIRMPGIGIYGLFLGSALVSLFHVFPWEVVSSLKYIIRFPLFVYIGYVALGVNILTTKALLHRAMNVFLFSVTLGAFMGLASLFFHVWGLAGLMRAVPFGIFGWAPFGDQHIFLAELFVVTIPMAMYLGVVAERATVRHVYFGLACIHVLVCLLTFSRAGWLTVFVQTIVFLIIMRKKIPWKKVIHTYVWWVIAVLIPFGVYMFHFLGTKVVSMSDAARLTLTDISWYLFRHSPFIGQGVGTFVDRVSEIQFFVYEFGTPIDAHSILDKVAAEQGILGIVAFALFVYWLLWQLYTRAMNTAYSREAQYISMMSLFVVGGTLFFQLFSTQYYSAKVWVPIMFAFAQLILYKGDAVSYTTSNFFQKKRKSIETKI</sequence>
<evidence type="ECO:0000256" key="1">
    <source>
        <dbReference type="ARBA" id="ARBA00004141"/>
    </source>
</evidence>
<name>A0A2M7V3E1_9BACT</name>
<feature type="transmembrane region" description="Helical" evidence="5">
    <location>
        <begin position="272"/>
        <end position="289"/>
    </location>
</feature>
<accession>A0A2M7V3E1</accession>
<evidence type="ECO:0000256" key="5">
    <source>
        <dbReference type="SAM" id="Phobius"/>
    </source>
</evidence>
<dbReference type="Pfam" id="PF04932">
    <property type="entry name" value="Wzy_C"/>
    <property type="match status" value="1"/>
</dbReference>
<gene>
    <name evidence="7" type="ORF">COX83_02990</name>
</gene>